<keyword evidence="5 10" id="KW-0812">Transmembrane</keyword>
<feature type="transmembrane region" description="Helical" evidence="10">
    <location>
        <begin position="298"/>
        <end position="322"/>
    </location>
</feature>
<reference evidence="12" key="1">
    <citation type="submission" date="2020-06" db="EMBL/GenBank/DDBJ databases">
        <title>WGS assembly of Ceratodon purpureus strain R40.</title>
        <authorList>
            <person name="Carey S.B."/>
            <person name="Jenkins J."/>
            <person name="Shu S."/>
            <person name="Lovell J.T."/>
            <person name="Sreedasyam A."/>
            <person name="Maumus F."/>
            <person name="Tiley G.P."/>
            <person name="Fernandez-Pozo N."/>
            <person name="Barry K."/>
            <person name="Chen C."/>
            <person name="Wang M."/>
            <person name="Lipzen A."/>
            <person name="Daum C."/>
            <person name="Saski C.A."/>
            <person name="Payton A.C."/>
            <person name="Mcbreen J.C."/>
            <person name="Conrad R.E."/>
            <person name="Kollar L.M."/>
            <person name="Olsson S."/>
            <person name="Huttunen S."/>
            <person name="Landis J.B."/>
            <person name="Wickett N.J."/>
            <person name="Johnson M.G."/>
            <person name="Rensing S.A."/>
            <person name="Grimwood J."/>
            <person name="Schmutz J."/>
            <person name="Mcdaniel S.F."/>
        </authorList>
    </citation>
    <scope>NUCLEOTIDE SEQUENCE</scope>
    <source>
        <strain evidence="12">R40</strain>
    </source>
</reference>
<dbReference type="Pfam" id="PF04109">
    <property type="entry name" value="ATG9"/>
    <property type="match status" value="1"/>
</dbReference>
<dbReference type="GO" id="GO:0034045">
    <property type="term" value="C:phagophore assembly site membrane"/>
    <property type="evidence" value="ECO:0007669"/>
    <property type="project" value="UniProtKB-SubCell"/>
</dbReference>
<dbReference type="GO" id="GO:0034727">
    <property type="term" value="P:piecemeal microautophagy of the nucleus"/>
    <property type="evidence" value="ECO:0007669"/>
    <property type="project" value="TreeGrafter"/>
</dbReference>
<feature type="transmembrane region" description="Helical" evidence="10">
    <location>
        <begin position="139"/>
        <end position="160"/>
    </location>
</feature>
<keyword evidence="9 10" id="KW-0472">Membrane</keyword>
<dbReference type="InterPro" id="IPR007241">
    <property type="entry name" value="Autophagy-rel_prot_9"/>
</dbReference>
<feature type="compositionally biased region" description="Acidic residues" evidence="11">
    <location>
        <begin position="792"/>
        <end position="801"/>
    </location>
</feature>
<dbReference type="GO" id="GO:0005776">
    <property type="term" value="C:autophagosome"/>
    <property type="evidence" value="ECO:0007669"/>
    <property type="project" value="TreeGrafter"/>
</dbReference>
<comment type="similarity">
    <text evidence="2 10">Belongs to the ATG9 family.</text>
</comment>
<sequence>MFRNNEVLRGVEHGLAEVELPEYHRLHGGDDAAGPPDFFRGETFKWGAVTDLDEFFQRVYQYYCDKGFWCIFTQWLCELVSLGFTIGFSGFLVLFVNWPGLLNAKCGIDAIDEGNFHNCDLVKEALHEHPLTPFTVVKAFFVIYLVLLSIYWLFCFLRFFTQLRDTLEVRHFIHNSLAVSENELQTMAWPTLVDKIVQLQEHERLCIVRQLSAHDIVSRIMRKENYLIGLLNKGVLGLDLPWWVPGAGPMLNHDKKRLVLTKMVEWSLNWCILQHMFDSNFLIHRDFTSSPARLRKRLVVLGVSMLLLAPFYVIFMFFYFLLRNAELFYHNPASMSSRRWSNLAKWNFREFNELEHMFKHRLNSSYRHAVEYVKQFPSPITSMIAKLVSYVAGAFAAVILLISLIDESLLEGHIGKHNLIWYTAFFATVLMVSRSLITEDYQVFDPVGVMRQITSHTHYMPKHWRGAENTETVRLEFEGLFKYKAALFFEEIMSIIVTPFILIFALPKCVEDVLLFVQDFTVHIEGVGHVCSLSVFDFEHHGNSKYGSPFNTSKDRRSSQGKMEKSFISFKTNYPNWEPDGNGKQFMSVLADFRLRNEENELAMGQLFSSVRLPQPPNQLRPWGAPMPGNSLYTRSFNSTVRDRFATNIPFARPSSVNGASSDLQRSITENSDQIYWLDKFYTASQSPRNLEAGLSPDGRLSEGGGTVIDGFGSRYGGIDESLPKVGDDIERLNRVGMNLQASTRGIPGNQGFGQGAGESRWWARKGPGSTGAPGESSFEPPSFARGHIAESQDDFYESEEDHEREWSSQRHTRGTFGSSQISEDESPTLEFPFGDVYQRPREEPALNSGVGPVAPDSSSD</sequence>
<keyword evidence="8 10" id="KW-0445">Lipid transport</keyword>
<evidence type="ECO:0000256" key="3">
    <source>
        <dbReference type="ARBA" id="ARBA00018074"/>
    </source>
</evidence>
<dbReference type="GO" id="GO:0006869">
    <property type="term" value="P:lipid transport"/>
    <property type="evidence" value="ECO:0007669"/>
    <property type="project" value="UniProtKB-KW"/>
</dbReference>
<accession>A0A8T0IWC9</accession>
<evidence type="ECO:0000256" key="4">
    <source>
        <dbReference type="ARBA" id="ARBA00022448"/>
    </source>
</evidence>
<comment type="caution">
    <text evidence="12">The sequence shown here is derived from an EMBL/GenBank/DDBJ whole genome shotgun (WGS) entry which is preliminary data.</text>
</comment>
<evidence type="ECO:0000256" key="10">
    <source>
        <dbReference type="RuleBase" id="RU364027"/>
    </source>
</evidence>
<feature type="transmembrane region" description="Helical" evidence="10">
    <location>
        <begin position="419"/>
        <end position="437"/>
    </location>
</feature>
<dbReference type="EMBL" id="CM026422">
    <property type="protein sequence ID" value="KAG0588020.1"/>
    <property type="molecule type" value="Genomic_DNA"/>
</dbReference>
<evidence type="ECO:0000256" key="6">
    <source>
        <dbReference type="ARBA" id="ARBA00022989"/>
    </source>
</evidence>
<evidence type="ECO:0000256" key="5">
    <source>
        <dbReference type="ARBA" id="ARBA00022692"/>
    </source>
</evidence>
<keyword evidence="4 10" id="KW-0813">Transport</keyword>
<proteinExistence type="inferred from homology"/>
<keyword evidence="13" id="KW-1185">Reference proteome</keyword>
<evidence type="ECO:0000256" key="7">
    <source>
        <dbReference type="ARBA" id="ARBA00023006"/>
    </source>
</evidence>
<protein>
    <recommendedName>
        <fullName evidence="3 10">Autophagy-related protein 9</fullName>
    </recommendedName>
</protein>
<feature type="transmembrane region" description="Helical" evidence="10">
    <location>
        <begin position="387"/>
        <end position="407"/>
    </location>
</feature>
<dbReference type="GO" id="GO:0000422">
    <property type="term" value="P:autophagy of mitochondrion"/>
    <property type="evidence" value="ECO:0007669"/>
    <property type="project" value="TreeGrafter"/>
</dbReference>
<organism evidence="12 13">
    <name type="scientific">Ceratodon purpureus</name>
    <name type="common">Fire moss</name>
    <name type="synonym">Dicranum purpureum</name>
    <dbReference type="NCBI Taxonomy" id="3225"/>
    <lineage>
        <taxon>Eukaryota</taxon>
        <taxon>Viridiplantae</taxon>
        <taxon>Streptophyta</taxon>
        <taxon>Embryophyta</taxon>
        <taxon>Bryophyta</taxon>
        <taxon>Bryophytina</taxon>
        <taxon>Bryopsida</taxon>
        <taxon>Dicranidae</taxon>
        <taxon>Pseudoditrichales</taxon>
        <taxon>Ditrichaceae</taxon>
        <taxon>Ceratodon</taxon>
    </lineage>
</organism>
<keyword evidence="6 10" id="KW-1133">Transmembrane helix</keyword>
<name>A0A8T0IWC9_CERPU</name>
<evidence type="ECO:0000256" key="2">
    <source>
        <dbReference type="ARBA" id="ARBA00006185"/>
    </source>
</evidence>
<dbReference type="PANTHER" id="PTHR13038">
    <property type="entry name" value="APG9 AUTOPHAGY 9"/>
    <property type="match status" value="1"/>
</dbReference>
<feature type="transmembrane region" description="Helical" evidence="10">
    <location>
        <begin position="75"/>
        <end position="95"/>
    </location>
</feature>
<evidence type="ECO:0000256" key="11">
    <source>
        <dbReference type="SAM" id="MobiDB-lite"/>
    </source>
</evidence>
<dbReference type="Proteomes" id="UP000822688">
    <property type="component" value="Chromosome 2"/>
</dbReference>
<dbReference type="AlphaFoldDB" id="A0A8T0IWC9"/>
<evidence type="ECO:0000256" key="1">
    <source>
        <dbReference type="ARBA" id="ARBA00004511"/>
    </source>
</evidence>
<keyword evidence="7 10" id="KW-0072">Autophagy</keyword>
<dbReference type="EMBL" id="CM026422">
    <property type="protein sequence ID" value="KAG0588021.1"/>
    <property type="molecule type" value="Genomic_DNA"/>
</dbReference>
<evidence type="ECO:0000313" key="12">
    <source>
        <dbReference type="EMBL" id="KAG0588020.1"/>
    </source>
</evidence>
<feature type="region of interest" description="Disordered" evidence="11">
    <location>
        <begin position="742"/>
        <end position="861"/>
    </location>
</feature>
<evidence type="ECO:0000313" key="13">
    <source>
        <dbReference type="Proteomes" id="UP000822688"/>
    </source>
</evidence>
<gene>
    <name evidence="12" type="ORF">KC19_2G209100</name>
</gene>
<dbReference type="GO" id="GO:0061709">
    <property type="term" value="P:reticulophagy"/>
    <property type="evidence" value="ECO:0007669"/>
    <property type="project" value="TreeGrafter"/>
</dbReference>
<comment type="function">
    <text evidence="10">Phospholipid scramblase involved in autophagy. Cycles between the preautophagosomal structure/phagophore assembly site (PAS) and the cytoplasmic vesicle pool and supplies membrane for the growing autophagosome. Lipid scramblase activity plays a key role in preautophagosomal structure/phagophore assembly by distributing the phospholipids that arrive through ATG2 from the cytoplasmic to the luminal leaflet of the bilayer, thereby driving autophagosomal membrane expansion.</text>
</comment>
<evidence type="ECO:0000256" key="9">
    <source>
        <dbReference type="ARBA" id="ARBA00023136"/>
    </source>
</evidence>
<evidence type="ECO:0000256" key="8">
    <source>
        <dbReference type="ARBA" id="ARBA00023055"/>
    </source>
</evidence>
<comment type="subcellular location">
    <subcellularLocation>
        <location evidence="1 10">Preautophagosomal structure membrane</location>
        <topology evidence="1 10">Multi-pass membrane protein</topology>
    </subcellularLocation>
</comment>
<dbReference type="PANTHER" id="PTHR13038:SF10">
    <property type="entry name" value="AUTOPHAGY-RELATED PROTEIN 9"/>
    <property type="match status" value="1"/>
</dbReference>
<dbReference type="GO" id="GO:0034497">
    <property type="term" value="P:protein localization to phagophore assembly site"/>
    <property type="evidence" value="ECO:0007669"/>
    <property type="project" value="TreeGrafter"/>
</dbReference>